<feature type="domain" description="ERCC4" evidence="11">
    <location>
        <begin position="650"/>
        <end position="730"/>
    </location>
</feature>
<evidence type="ECO:0000256" key="1">
    <source>
        <dbReference type="ARBA" id="ARBA00004123"/>
    </source>
</evidence>
<dbReference type="InterPro" id="IPR047520">
    <property type="entry name" value="XPF_nuclease"/>
</dbReference>
<dbReference type="SMART" id="SM00891">
    <property type="entry name" value="ERCC4"/>
    <property type="match status" value="1"/>
</dbReference>
<comment type="subcellular location">
    <subcellularLocation>
        <location evidence="1">Nucleus</location>
    </subcellularLocation>
</comment>
<keyword evidence="6" id="KW-0378">Hydrolase</keyword>
<comment type="similarity">
    <text evidence="2">Belongs to the XPF family.</text>
</comment>
<evidence type="ECO:0000256" key="9">
    <source>
        <dbReference type="ARBA" id="ARBA00023242"/>
    </source>
</evidence>
<dbReference type="InterPro" id="IPR010994">
    <property type="entry name" value="RuvA_2-like"/>
</dbReference>
<keyword evidence="7" id="KW-0238">DNA-binding</keyword>
<sequence length="895" mass="101783">MTKELALLEYERHIFSQLLEENGLVVMARGLGIDRIFTSFLQLYCTDPGMLVLVLNTTSQDEEYFQGKLELADITPLPRSVTSGISIEERRKMYTEGGTFFITSRILVVDMLTEKIPIDLVTGILVYRAHKVVESCQEAFILRLYREKNKTGFIKAFTDASESFTHGFAQAERVLKTLFVRNLYLWPRFQADVLDFLEKENRKPDVVELHVSMTTEMKAVQMALLDIIAACIRELRTANTQLDVDEVTVENAIGRSFDSVIKWQLEPVWHQLGEKTKNLVADIKHLRKILCSLTTYDCVTFYNTVNALRNNERAFGQNAGWLFLDSAESLFVHSRRRLYRSVAPNAKKKKTTRATATEEAKAGEHDADTVLVVDMEQPAKWTALSDILKEIDGENKMADTGAQELGEVLVCTEDDVIAEQLREYLENGAQSVLTRLYNSTIAAKQGKPPLSLGDQKNGGKYKGKSSSKAKAKNTHNPILPDILDDTEEIQSSVSGDDKKEQENASCYYKILSSPIVIIHPLHGNSDPYSLSRVLHQVEPRFVVLYDIDLAFIRQLEVYKAARPNMALRVYFMMYADSTDEQRYLTMLRKEKEAFEFLIREKASMVIPEEYDGKSSNNPILERGVKSANQTVSTRKGGASQQPVESDVRQKILVDMREFRSELPSLLHRRDIDIVPLTIEVGDYILTPEVCVERKSVSDLIGSLNNGRLYNQCLAMSRHYKRPVLLIEFDQNKPFSLQFQGKSSTMSNDIQSSDTLSKLTLLTLHFPLLRILWCASPYATAEIFGELKVDKEQPDEAAAKAITVASCEFSLPGMDRFNHNTQDFVMKLPGVSSKNYRQLLSKVRDLAELVSLTEERLGEILDNKAFGKQLYEFIHKEKEESKTKGKSSFHSRRWRR</sequence>
<dbReference type="CDD" id="cd20078">
    <property type="entry name" value="XPF_nuclease_XPF_euk"/>
    <property type="match status" value="1"/>
</dbReference>
<dbReference type="RefSeq" id="XP_014681675.1">
    <property type="nucleotide sequence ID" value="XM_014826189.1"/>
</dbReference>
<dbReference type="GeneID" id="106821406"/>
<evidence type="ECO:0000256" key="6">
    <source>
        <dbReference type="ARBA" id="ARBA00022801"/>
    </source>
</evidence>
<dbReference type="PANTHER" id="PTHR10150:SF0">
    <property type="entry name" value="DNA REPAIR ENDONUCLEASE XPF"/>
    <property type="match status" value="1"/>
</dbReference>
<keyword evidence="12" id="KW-1185">Reference proteome</keyword>
<dbReference type="InterPro" id="IPR006166">
    <property type="entry name" value="ERCC4_domain"/>
</dbReference>
<organism evidence="12 13">
    <name type="scientific">Priapulus caudatus</name>
    <name type="common">Priapulid worm</name>
    <dbReference type="NCBI Taxonomy" id="37621"/>
    <lineage>
        <taxon>Eukaryota</taxon>
        <taxon>Metazoa</taxon>
        <taxon>Ecdysozoa</taxon>
        <taxon>Scalidophora</taxon>
        <taxon>Priapulida</taxon>
        <taxon>Priapulimorpha</taxon>
        <taxon>Priapulimorphida</taxon>
        <taxon>Priapulidae</taxon>
        <taxon>Priapulus</taxon>
    </lineage>
</organism>
<dbReference type="SUPFAM" id="SSF47781">
    <property type="entry name" value="RuvA domain 2-like"/>
    <property type="match status" value="1"/>
</dbReference>
<name>A0ABM1FB54_PRICU</name>
<keyword evidence="8" id="KW-0234">DNA repair</keyword>
<evidence type="ECO:0000256" key="8">
    <source>
        <dbReference type="ARBA" id="ARBA00023204"/>
    </source>
</evidence>
<dbReference type="Gene3D" id="3.40.50.10130">
    <property type="match status" value="1"/>
</dbReference>
<keyword evidence="4" id="KW-0255">Endonuclease</keyword>
<accession>A0ABM1FB54</accession>
<evidence type="ECO:0000256" key="5">
    <source>
        <dbReference type="ARBA" id="ARBA00022763"/>
    </source>
</evidence>
<keyword evidence="3" id="KW-0540">Nuclease</keyword>
<reference evidence="13" key="1">
    <citation type="submission" date="2025-08" db="UniProtKB">
        <authorList>
            <consortium name="RefSeq"/>
        </authorList>
    </citation>
    <scope>IDENTIFICATION</scope>
</reference>
<evidence type="ECO:0000256" key="7">
    <source>
        <dbReference type="ARBA" id="ARBA00023125"/>
    </source>
</evidence>
<dbReference type="Pfam" id="PF02732">
    <property type="entry name" value="ERCC4"/>
    <property type="match status" value="1"/>
</dbReference>
<evidence type="ECO:0000256" key="2">
    <source>
        <dbReference type="ARBA" id="ARBA00010015"/>
    </source>
</evidence>
<evidence type="ECO:0000256" key="10">
    <source>
        <dbReference type="SAM" id="MobiDB-lite"/>
    </source>
</evidence>
<dbReference type="InterPro" id="IPR011335">
    <property type="entry name" value="Restrct_endonuc-II-like"/>
</dbReference>
<dbReference type="PANTHER" id="PTHR10150">
    <property type="entry name" value="DNA REPAIR ENDONUCLEASE XPF"/>
    <property type="match status" value="1"/>
</dbReference>
<evidence type="ECO:0000256" key="3">
    <source>
        <dbReference type="ARBA" id="ARBA00022722"/>
    </source>
</evidence>
<dbReference type="Proteomes" id="UP000695022">
    <property type="component" value="Unplaced"/>
</dbReference>
<gene>
    <name evidence="13" type="primary">LOC106821406</name>
</gene>
<evidence type="ECO:0000313" key="13">
    <source>
        <dbReference type="RefSeq" id="XP_014681675.1"/>
    </source>
</evidence>
<dbReference type="Gene3D" id="1.10.150.20">
    <property type="entry name" value="5' to 3' exonuclease, C-terminal subdomain"/>
    <property type="match status" value="1"/>
</dbReference>
<feature type="region of interest" description="Disordered" evidence="10">
    <location>
        <begin position="445"/>
        <end position="480"/>
    </location>
</feature>
<keyword evidence="9" id="KW-0539">Nucleus</keyword>
<keyword evidence="5" id="KW-0227">DNA damage</keyword>
<feature type="compositionally biased region" description="Basic residues" evidence="10">
    <location>
        <begin position="459"/>
        <end position="473"/>
    </location>
</feature>
<proteinExistence type="inferred from homology"/>
<protein>
    <submittedName>
        <fullName evidence="13">DNA repair endonuclease XPF-like</fullName>
    </submittedName>
</protein>
<evidence type="ECO:0000313" key="12">
    <source>
        <dbReference type="Proteomes" id="UP000695022"/>
    </source>
</evidence>
<evidence type="ECO:0000256" key="4">
    <source>
        <dbReference type="ARBA" id="ARBA00022759"/>
    </source>
</evidence>
<dbReference type="SUPFAM" id="SSF52980">
    <property type="entry name" value="Restriction endonuclease-like"/>
    <property type="match status" value="1"/>
</dbReference>
<evidence type="ECO:0000259" key="11">
    <source>
        <dbReference type="SMART" id="SM00891"/>
    </source>
</evidence>